<organism evidence="2 3">
    <name type="scientific">Emergomyces africanus</name>
    <dbReference type="NCBI Taxonomy" id="1955775"/>
    <lineage>
        <taxon>Eukaryota</taxon>
        <taxon>Fungi</taxon>
        <taxon>Dikarya</taxon>
        <taxon>Ascomycota</taxon>
        <taxon>Pezizomycotina</taxon>
        <taxon>Eurotiomycetes</taxon>
        <taxon>Eurotiomycetidae</taxon>
        <taxon>Onygenales</taxon>
        <taxon>Ajellomycetaceae</taxon>
        <taxon>Emergomyces</taxon>
    </lineage>
</organism>
<dbReference type="AlphaFoldDB" id="A0A1B7NS02"/>
<name>A0A1B7NS02_9EURO</name>
<gene>
    <name evidence="2" type="ORF">ACJ72_06142</name>
</gene>
<protein>
    <recommendedName>
        <fullName evidence="4">Zinc-binding domain-containing protein</fullName>
    </recommendedName>
</protein>
<evidence type="ECO:0000313" key="2">
    <source>
        <dbReference type="EMBL" id="OAX79541.1"/>
    </source>
</evidence>
<evidence type="ECO:0000256" key="1">
    <source>
        <dbReference type="SAM" id="MobiDB-lite"/>
    </source>
</evidence>
<dbReference type="Proteomes" id="UP000091918">
    <property type="component" value="Unassembled WGS sequence"/>
</dbReference>
<evidence type="ECO:0000313" key="3">
    <source>
        <dbReference type="Proteomes" id="UP000091918"/>
    </source>
</evidence>
<dbReference type="EMBL" id="LGUA01000985">
    <property type="protein sequence ID" value="OAX79541.1"/>
    <property type="molecule type" value="Genomic_DNA"/>
</dbReference>
<feature type="compositionally biased region" description="Low complexity" evidence="1">
    <location>
        <begin position="27"/>
        <end position="54"/>
    </location>
</feature>
<feature type="region of interest" description="Disordered" evidence="1">
    <location>
        <begin position="124"/>
        <end position="149"/>
    </location>
</feature>
<comment type="caution">
    <text evidence="2">The sequence shown here is derived from an EMBL/GenBank/DDBJ whole genome shotgun (WGS) entry which is preliminary data.</text>
</comment>
<feature type="region of interest" description="Disordered" evidence="1">
    <location>
        <begin position="1"/>
        <end position="64"/>
    </location>
</feature>
<feature type="compositionally biased region" description="Polar residues" evidence="1">
    <location>
        <begin position="14"/>
        <end position="23"/>
    </location>
</feature>
<dbReference type="OrthoDB" id="4185413at2759"/>
<proteinExistence type="predicted"/>
<evidence type="ECO:0008006" key="4">
    <source>
        <dbReference type="Google" id="ProtNLM"/>
    </source>
</evidence>
<reference evidence="2 3" key="1">
    <citation type="submission" date="2015-07" db="EMBL/GenBank/DDBJ databases">
        <title>Emmonsia species relationships and genome sequence.</title>
        <authorList>
            <person name="Cuomo C.A."/>
            <person name="Schwartz I.S."/>
            <person name="Kenyon C."/>
            <person name="de Hoog G.S."/>
            <person name="Govender N.P."/>
            <person name="Botha A."/>
            <person name="Moreno L."/>
            <person name="de Vries M."/>
            <person name="Munoz J.F."/>
            <person name="Stielow J.B."/>
        </authorList>
    </citation>
    <scope>NUCLEOTIDE SEQUENCE [LARGE SCALE GENOMIC DNA]</scope>
    <source>
        <strain evidence="2 3">CBS 136260</strain>
    </source>
</reference>
<sequence length="149" mass="16391">MADNTGVPAEANDTAANPGNATGPQGAPDNATTPDVAAAVPVPGGTSTSATPTPGREPANEEIDKQHGRYWRVCKKCRHARPTRWSYWEDKRNPPTSRHFWYFVAFAWRYLSASRCPECKCKADAPAATPREEAPIQTQRTEQDILQPE</sequence>
<keyword evidence="3" id="KW-1185">Reference proteome</keyword>
<accession>A0A1B7NS02</accession>